<reference evidence="3" key="2">
    <citation type="submission" date="2025-08" db="UniProtKB">
        <authorList>
            <consortium name="Ensembl"/>
        </authorList>
    </citation>
    <scope>IDENTIFICATION</scope>
</reference>
<feature type="compositionally biased region" description="Low complexity" evidence="1">
    <location>
        <begin position="124"/>
        <end position="143"/>
    </location>
</feature>
<name>A0A8C3M6W6_GEOPR</name>
<feature type="compositionally biased region" description="Gly residues" evidence="1">
    <location>
        <begin position="192"/>
        <end position="203"/>
    </location>
</feature>
<evidence type="ECO:0000313" key="4">
    <source>
        <dbReference type="Proteomes" id="UP000694382"/>
    </source>
</evidence>
<dbReference type="PANTHER" id="PTHR32337:SF2">
    <property type="entry name" value="NUCLEOLAR PROTEIN 7"/>
    <property type="match status" value="1"/>
</dbReference>
<proteinExistence type="predicted"/>
<dbReference type="Pfam" id="PF08157">
    <property type="entry name" value="NUC129"/>
    <property type="match status" value="1"/>
</dbReference>
<feature type="region of interest" description="Disordered" evidence="1">
    <location>
        <begin position="62"/>
        <end position="143"/>
    </location>
</feature>
<organism evidence="3 4">
    <name type="scientific">Geospiza parvula</name>
    <name type="common">Small tree-finch</name>
    <name type="synonym">Camarhynchus parvulus</name>
    <dbReference type="NCBI Taxonomy" id="87175"/>
    <lineage>
        <taxon>Eukaryota</taxon>
        <taxon>Metazoa</taxon>
        <taxon>Chordata</taxon>
        <taxon>Craniata</taxon>
        <taxon>Vertebrata</taxon>
        <taxon>Euteleostomi</taxon>
        <taxon>Archelosauria</taxon>
        <taxon>Archosauria</taxon>
        <taxon>Dinosauria</taxon>
        <taxon>Saurischia</taxon>
        <taxon>Theropoda</taxon>
        <taxon>Coelurosauria</taxon>
        <taxon>Aves</taxon>
        <taxon>Neognathae</taxon>
        <taxon>Neoaves</taxon>
        <taxon>Telluraves</taxon>
        <taxon>Australaves</taxon>
        <taxon>Passeriformes</taxon>
        <taxon>Thraupidae</taxon>
        <taxon>Camarhynchus</taxon>
    </lineage>
</organism>
<sequence length="441" mass="47841">MLPFQLKTFLSVRRTAAMGSCGPTWYGLGKPWILACSRRWRRSWIFVTSAWSSGPRPWCILQPCSPRRSRPEESRSRSSTWKPLLPPTGSGSTSRAPAGPRCRRRWRDTRRRSSPETWDHLRSPGIIPGVPGAAGAQRGAGGPEAAAGLVRTAIKAGRRGHLRCAVLSVRASRGAGGGLGGCPGARHSPAEGGSGSGAGGGGVAAMARQQKAKAAAAAKRRAPAALPSPASSSEDEADEAPEEVPFGVAREAAEAERKLVGEAARRHRELLKEKRRRHQELFAEQKKRRLLPEAVLQELQELQDVPARPAEQAAADDPVTLGEELEAEAVELEQGQAEVQEKKGKRRKGARTKGNYVAVCLKDHSATGLHQQLAKDFLNAQLYGPHTNRVPANEFFSLANKRAPVKKAAVQFVDKSWGQDKKEKAARFKKRWLATHIKNGV</sequence>
<dbReference type="PANTHER" id="PTHR32337">
    <property type="entry name" value="NUCLEOLAR PROTEIN 7"/>
    <property type="match status" value="1"/>
</dbReference>
<dbReference type="GO" id="GO:0003723">
    <property type="term" value="F:RNA binding"/>
    <property type="evidence" value="ECO:0007669"/>
    <property type="project" value="TreeGrafter"/>
</dbReference>
<feature type="compositionally biased region" description="Basic and acidic residues" evidence="1">
    <location>
        <begin position="111"/>
        <end position="122"/>
    </location>
</feature>
<dbReference type="Ensembl" id="ENSCPVT00000002012.2">
    <property type="protein sequence ID" value="ENSCPVP00000001938.2"/>
    <property type="gene ID" value="ENSCPVG00000001428.2"/>
</dbReference>
<reference evidence="3" key="1">
    <citation type="submission" date="2020-02" db="EMBL/GenBank/DDBJ databases">
        <authorList>
            <person name="Enbody D E."/>
            <person name="Pettersson E M."/>
        </authorList>
    </citation>
    <scope>NUCLEOTIDE SEQUENCE [LARGE SCALE GENOMIC DNA]</scope>
</reference>
<feature type="compositionally biased region" description="Low complexity" evidence="1">
    <location>
        <begin position="204"/>
        <end position="232"/>
    </location>
</feature>
<evidence type="ECO:0000259" key="2">
    <source>
        <dbReference type="Pfam" id="PF08157"/>
    </source>
</evidence>
<feature type="region of interest" description="Disordered" evidence="1">
    <location>
        <begin position="175"/>
        <end position="242"/>
    </location>
</feature>
<keyword evidence="4" id="KW-1185">Reference proteome</keyword>
<dbReference type="Proteomes" id="UP000694382">
    <property type="component" value="Chromosome 2"/>
</dbReference>
<accession>A0A8C3M6W6</accession>
<reference evidence="3" key="3">
    <citation type="submission" date="2025-09" db="UniProtKB">
        <authorList>
            <consortium name="Ensembl"/>
        </authorList>
    </citation>
    <scope>IDENTIFICATION</scope>
</reference>
<feature type="compositionally biased region" description="Acidic residues" evidence="1">
    <location>
        <begin position="233"/>
        <end position="242"/>
    </location>
</feature>
<dbReference type="InterPro" id="IPR012579">
    <property type="entry name" value="NOL7_C"/>
</dbReference>
<evidence type="ECO:0000313" key="3">
    <source>
        <dbReference type="Ensembl" id="ENSCPVP00000001938.2"/>
    </source>
</evidence>
<evidence type="ECO:0000256" key="1">
    <source>
        <dbReference type="SAM" id="MobiDB-lite"/>
    </source>
</evidence>
<dbReference type="AlphaFoldDB" id="A0A8C3M6W6"/>
<feature type="domain" description="U3 small nucleolar RNA-associated protein NOL7 C-terminal" evidence="2">
    <location>
        <begin position="356"/>
        <end position="418"/>
    </location>
</feature>
<dbReference type="GO" id="GO:0005730">
    <property type="term" value="C:nucleolus"/>
    <property type="evidence" value="ECO:0007669"/>
    <property type="project" value="TreeGrafter"/>
</dbReference>
<accession>A0A8U8AR29</accession>
<protein>
    <recommendedName>
        <fullName evidence="2">U3 small nucleolar RNA-associated protein NOL7 C-terminal domain-containing protein</fullName>
    </recommendedName>
</protein>
<feature type="compositionally biased region" description="Basic residues" evidence="1">
    <location>
        <begin position="101"/>
        <end position="110"/>
    </location>
</feature>